<dbReference type="KEGG" id="lsf:I8J32_010740"/>
<feature type="domain" description="GGDEF" evidence="3">
    <location>
        <begin position="595"/>
        <end position="728"/>
    </location>
</feature>
<dbReference type="InterPro" id="IPR043128">
    <property type="entry name" value="Rev_trsase/Diguanyl_cyclase"/>
</dbReference>
<dbReference type="InterPro" id="IPR000160">
    <property type="entry name" value="GGDEF_dom"/>
</dbReference>
<name>A0A974Y3Q6_9GAMM</name>
<dbReference type="EMBL" id="CP071518">
    <property type="protein sequence ID" value="QSX77266.1"/>
    <property type="molecule type" value="Genomic_DNA"/>
</dbReference>
<evidence type="ECO:0000259" key="2">
    <source>
        <dbReference type="PROSITE" id="PS50883"/>
    </source>
</evidence>
<dbReference type="RefSeq" id="WP_200611946.1">
    <property type="nucleotide sequence ID" value="NZ_CP071518.1"/>
</dbReference>
<accession>A0A974Y3Q6</accession>
<dbReference type="CDD" id="cd01948">
    <property type="entry name" value="EAL"/>
    <property type="match status" value="1"/>
</dbReference>
<dbReference type="InterPro" id="IPR029787">
    <property type="entry name" value="Nucleotide_cyclase"/>
</dbReference>
<dbReference type="FunFam" id="3.30.70.270:FF:000001">
    <property type="entry name" value="Diguanylate cyclase domain protein"/>
    <property type="match status" value="1"/>
</dbReference>
<keyword evidence="5" id="KW-1185">Reference proteome</keyword>
<dbReference type="Gene3D" id="3.30.450.40">
    <property type="match status" value="2"/>
</dbReference>
<dbReference type="InterPro" id="IPR029016">
    <property type="entry name" value="GAF-like_dom_sf"/>
</dbReference>
<dbReference type="Proteomes" id="UP000639274">
    <property type="component" value="Chromosome"/>
</dbReference>
<dbReference type="SUPFAM" id="SSF55781">
    <property type="entry name" value="GAF domain-like"/>
    <property type="match status" value="2"/>
</dbReference>
<dbReference type="SMART" id="SM00267">
    <property type="entry name" value="GGDEF"/>
    <property type="match status" value="1"/>
</dbReference>
<dbReference type="Pfam" id="PF00563">
    <property type="entry name" value="EAL"/>
    <property type="match status" value="1"/>
</dbReference>
<dbReference type="InterPro" id="IPR001633">
    <property type="entry name" value="EAL_dom"/>
</dbReference>
<dbReference type="SUPFAM" id="SSF55073">
    <property type="entry name" value="Nucleotide cyclase"/>
    <property type="match status" value="1"/>
</dbReference>
<proteinExistence type="predicted"/>
<dbReference type="Pfam" id="PF13185">
    <property type="entry name" value="GAF_2"/>
    <property type="match status" value="2"/>
</dbReference>
<reference evidence="4 5" key="1">
    <citation type="submission" date="2021-03" db="EMBL/GenBank/DDBJ databases">
        <title>Lysobacter sp. nov. isolated from soil of gangwondo yeongwol, south Korea.</title>
        <authorList>
            <person name="Kim K.R."/>
            <person name="Kim K.H."/>
            <person name="Jeon C.O."/>
        </authorList>
    </citation>
    <scope>NUCLEOTIDE SEQUENCE [LARGE SCALE GENOMIC DNA]</scope>
    <source>
        <strain evidence="4 5">R19</strain>
    </source>
</reference>
<organism evidence="4 5">
    <name type="scientific">Agrilutibacter solisilvae</name>
    <dbReference type="NCBI Taxonomy" id="2763317"/>
    <lineage>
        <taxon>Bacteria</taxon>
        <taxon>Pseudomonadati</taxon>
        <taxon>Pseudomonadota</taxon>
        <taxon>Gammaproteobacteria</taxon>
        <taxon>Lysobacterales</taxon>
        <taxon>Lysobacteraceae</taxon>
        <taxon>Agrilutibacter</taxon>
    </lineage>
</organism>
<dbReference type="PROSITE" id="PS50883">
    <property type="entry name" value="EAL"/>
    <property type="match status" value="1"/>
</dbReference>
<dbReference type="InterPro" id="IPR003018">
    <property type="entry name" value="GAF"/>
</dbReference>
<dbReference type="SMART" id="SM00065">
    <property type="entry name" value="GAF"/>
    <property type="match status" value="2"/>
</dbReference>
<evidence type="ECO:0000313" key="4">
    <source>
        <dbReference type="EMBL" id="QSX77266.1"/>
    </source>
</evidence>
<evidence type="ECO:0000313" key="5">
    <source>
        <dbReference type="Proteomes" id="UP000639274"/>
    </source>
</evidence>
<comment type="cofactor">
    <cofactor evidence="1">
        <name>Mg(2+)</name>
        <dbReference type="ChEBI" id="CHEBI:18420"/>
    </cofactor>
</comment>
<dbReference type="Pfam" id="PF00990">
    <property type="entry name" value="GGDEF"/>
    <property type="match status" value="1"/>
</dbReference>
<dbReference type="Gene3D" id="3.30.70.270">
    <property type="match status" value="1"/>
</dbReference>
<dbReference type="Gene3D" id="3.20.20.450">
    <property type="entry name" value="EAL domain"/>
    <property type="match status" value="1"/>
</dbReference>
<sequence>MASLFQGSKARGTTARTLKGISIPEPPTRPGEIDEVVLRMAETVFGCRDARLVWISGTTREGRLRGHQWPTTPLSQEESELIDEALARNGSVASGNVQDGWLRIAHPLQYAQAVFLARWPQATALAGGDPPGLLDFLTLLAARMRAEIELVAANHATGRMGKAAQLQKALYSLASLASSELDMQEMLPRTHAVVAGLMYAANFKIALYAPERDTLQFVYVADEKGGHGVAVGKEIPAGQLRESLTMAVIRSGSPAMGPSQKLREQFGLAPPGGFGPESADWLGVPMVAEGIVRGAVIVQSYDQRGRFSEEDRSLLGYVAQHILTALQRKQAHVELENRVEDRTRALTAEVMERQRGEKLQAALYSIADLASSDLDMSEMLRRIHLVVAELMYARNLIIAMYDADREALRVIYHADEKDPGLVEIGVEIPEAQMRDTITLGVIRTGRAVMGSPAQVNRELGIPEGVSFGAPAEDVLGVPMVFEGTVRGALVVQSYDVAERFGEEDRALLTYVAQHILTALDRKQARGELEDRVAERTRELAKAVGKLREQIVERERAEQQLMHETMHDSLTGLPNRSYLYDALERSLARMERDPKHRFAVLFLDLDRFKVVNDSVGHLAGDEMLKEAGARLQACVRPFDVVARLGGDEFALLLEDVNLPEEACHAAERAIELLSEPMHIDGKELFTSASIGIALGHPRYKRAEELLRDADVAMYRAKAHGRQRFEIFDERLHQEAIALLELESDLRRAIQRYEFEPHFQPIVRLADRKVLGYEALLRWRHPRRGLVAPDEFLALAEENGSVEQIDWQMFEQTCREISLLGEDSGYVTLNVSPRHFRSPTLARQMLELFDSFHLSHDRIRVEVTEGALLDNPDQVRETLQALRTAGVVAALDDFGTGYSSLSYLHRFPLHTIKIDRSFVSALQRGDGHGSTPVVKAVLAMAQTLGMDVIAEGVETDDQRECLLEMGCELGQGFLFSKARAASEWAARLPH</sequence>
<feature type="domain" description="EAL" evidence="2">
    <location>
        <begin position="737"/>
        <end position="988"/>
    </location>
</feature>
<dbReference type="NCBIfam" id="TIGR00254">
    <property type="entry name" value="GGDEF"/>
    <property type="match status" value="1"/>
</dbReference>
<dbReference type="AlphaFoldDB" id="A0A974Y3Q6"/>
<dbReference type="SUPFAM" id="SSF141868">
    <property type="entry name" value="EAL domain-like"/>
    <property type="match status" value="1"/>
</dbReference>
<evidence type="ECO:0000259" key="3">
    <source>
        <dbReference type="PROSITE" id="PS50887"/>
    </source>
</evidence>
<dbReference type="CDD" id="cd01949">
    <property type="entry name" value="GGDEF"/>
    <property type="match status" value="1"/>
</dbReference>
<dbReference type="GO" id="GO:0003824">
    <property type="term" value="F:catalytic activity"/>
    <property type="evidence" value="ECO:0007669"/>
    <property type="project" value="UniProtKB-ARBA"/>
</dbReference>
<evidence type="ECO:0000256" key="1">
    <source>
        <dbReference type="ARBA" id="ARBA00001946"/>
    </source>
</evidence>
<dbReference type="PANTHER" id="PTHR44757">
    <property type="entry name" value="DIGUANYLATE CYCLASE DGCP"/>
    <property type="match status" value="1"/>
</dbReference>
<dbReference type="PANTHER" id="PTHR44757:SF2">
    <property type="entry name" value="BIOFILM ARCHITECTURE MAINTENANCE PROTEIN MBAA"/>
    <property type="match status" value="1"/>
</dbReference>
<dbReference type="InterPro" id="IPR052155">
    <property type="entry name" value="Biofilm_reg_signaling"/>
</dbReference>
<protein>
    <submittedName>
        <fullName evidence="4">EAL domain-containing protein</fullName>
    </submittedName>
</protein>
<dbReference type="InterPro" id="IPR035919">
    <property type="entry name" value="EAL_sf"/>
</dbReference>
<dbReference type="SMART" id="SM00052">
    <property type="entry name" value="EAL"/>
    <property type="match status" value="1"/>
</dbReference>
<dbReference type="PROSITE" id="PS50887">
    <property type="entry name" value="GGDEF"/>
    <property type="match status" value="1"/>
</dbReference>
<gene>
    <name evidence="4" type="ORF">I8J32_010740</name>
</gene>